<reference evidence="1" key="1">
    <citation type="submission" date="2021-06" db="EMBL/GenBank/DDBJ databases">
        <title>Parelaphostrongylus tenuis whole genome reference sequence.</title>
        <authorList>
            <person name="Garwood T.J."/>
            <person name="Larsen P.A."/>
            <person name="Fountain-Jones N.M."/>
            <person name="Garbe J.R."/>
            <person name="Macchietto M.G."/>
            <person name="Kania S.A."/>
            <person name="Gerhold R.W."/>
            <person name="Richards J.E."/>
            <person name="Wolf T.M."/>
        </authorList>
    </citation>
    <scope>NUCLEOTIDE SEQUENCE</scope>
    <source>
        <strain evidence="1">MNPRO001-30</strain>
        <tissue evidence="1">Meninges</tissue>
    </source>
</reference>
<evidence type="ECO:0000313" key="2">
    <source>
        <dbReference type="Proteomes" id="UP001196413"/>
    </source>
</evidence>
<keyword evidence="2" id="KW-1185">Reference proteome</keyword>
<evidence type="ECO:0000313" key="1">
    <source>
        <dbReference type="EMBL" id="KAJ1367461.1"/>
    </source>
</evidence>
<dbReference type="AlphaFoldDB" id="A0AAD5WER4"/>
<protein>
    <submittedName>
        <fullName evidence="1">Uncharacterized protein</fullName>
    </submittedName>
</protein>
<accession>A0AAD5WER4</accession>
<organism evidence="1 2">
    <name type="scientific">Parelaphostrongylus tenuis</name>
    <name type="common">Meningeal worm</name>
    <dbReference type="NCBI Taxonomy" id="148309"/>
    <lineage>
        <taxon>Eukaryota</taxon>
        <taxon>Metazoa</taxon>
        <taxon>Ecdysozoa</taxon>
        <taxon>Nematoda</taxon>
        <taxon>Chromadorea</taxon>
        <taxon>Rhabditida</taxon>
        <taxon>Rhabditina</taxon>
        <taxon>Rhabditomorpha</taxon>
        <taxon>Strongyloidea</taxon>
        <taxon>Metastrongylidae</taxon>
        <taxon>Parelaphostrongylus</taxon>
    </lineage>
</organism>
<sequence>MKNRRTLSSSRLSNRPNGVKISTVPLTDLLEWRFLKADYRIMVGKLGRNQ</sequence>
<dbReference type="Proteomes" id="UP001196413">
    <property type="component" value="Unassembled WGS sequence"/>
</dbReference>
<proteinExistence type="predicted"/>
<dbReference type="EMBL" id="JAHQIW010005918">
    <property type="protein sequence ID" value="KAJ1367461.1"/>
    <property type="molecule type" value="Genomic_DNA"/>
</dbReference>
<gene>
    <name evidence="1" type="ORF">KIN20_028375</name>
</gene>
<name>A0AAD5WER4_PARTN</name>
<comment type="caution">
    <text evidence="1">The sequence shown here is derived from an EMBL/GenBank/DDBJ whole genome shotgun (WGS) entry which is preliminary data.</text>
</comment>